<name>A0A813UJS2_9BILA</name>
<dbReference type="InterPro" id="IPR019594">
    <property type="entry name" value="Glu/Gly-bd"/>
</dbReference>
<feature type="transmembrane region" description="Helical" evidence="12">
    <location>
        <begin position="836"/>
        <end position="854"/>
    </location>
</feature>
<keyword evidence="9" id="KW-0325">Glycoprotein</keyword>
<evidence type="ECO:0000256" key="10">
    <source>
        <dbReference type="ARBA" id="ARBA00023286"/>
    </source>
</evidence>
<protein>
    <recommendedName>
        <fullName evidence="13">Ionotropic glutamate receptor C-terminal domain-containing protein</fullName>
    </recommendedName>
</protein>
<dbReference type="Pfam" id="PF10613">
    <property type="entry name" value="Lig_chan-Glu_bd"/>
    <property type="match status" value="1"/>
</dbReference>
<dbReference type="InterPro" id="IPR006652">
    <property type="entry name" value="Kelch_1"/>
</dbReference>
<dbReference type="InterPro" id="IPR001320">
    <property type="entry name" value="Iontro_rcpt_C"/>
</dbReference>
<accession>A0A813UJS2</accession>
<dbReference type="InterPro" id="IPR015683">
    <property type="entry name" value="Ionotropic_Glu_rcpt"/>
</dbReference>
<keyword evidence="4 12" id="KW-0812">Transmembrane</keyword>
<dbReference type="SMART" id="SM00612">
    <property type="entry name" value="Kelch"/>
    <property type="match status" value="6"/>
</dbReference>
<keyword evidence="6" id="KW-0406">Ion transport</keyword>
<dbReference type="SUPFAM" id="SSF53822">
    <property type="entry name" value="Periplasmic binding protein-like I"/>
    <property type="match status" value="1"/>
</dbReference>
<dbReference type="Pfam" id="PF00060">
    <property type="entry name" value="Lig_chan"/>
    <property type="match status" value="1"/>
</dbReference>
<evidence type="ECO:0000256" key="12">
    <source>
        <dbReference type="SAM" id="Phobius"/>
    </source>
</evidence>
<evidence type="ECO:0000256" key="11">
    <source>
        <dbReference type="ARBA" id="ARBA00023303"/>
    </source>
</evidence>
<dbReference type="AlphaFoldDB" id="A0A813UJS2"/>
<dbReference type="SUPFAM" id="SSF53850">
    <property type="entry name" value="Periplasmic binding protein-like II"/>
    <property type="match status" value="1"/>
</dbReference>
<keyword evidence="7 12" id="KW-0472">Membrane</keyword>
<dbReference type="SUPFAM" id="SSF117281">
    <property type="entry name" value="Kelch motif"/>
    <property type="match status" value="1"/>
</dbReference>
<keyword evidence="2" id="KW-0880">Kelch repeat</keyword>
<dbReference type="Proteomes" id="UP000663860">
    <property type="component" value="Unassembled WGS sequence"/>
</dbReference>
<keyword evidence="5 12" id="KW-1133">Transmembrane helix</keyword>
<evidence type="ECO:0000256" key="9">
    <source>
        <dbReference type="ARBA" id="ARBA00023180"/>
    </source>
</evidence>
<dbReference type="EMBL" id="CAJNOE010000054">
    <property type="protein sequence ID" value="CAF0823695.1"/>
    <property type="molecule type" value="Genomic_DNA"/>
</dbReference>
<dbReference type="InterPro" id="IPR015915">
    <property type="entry name" value="Kelch-typ_b-propeller"/>
</dbReference>
<dbReference type="Gene3D" id="3.40.50.2300">
    <property type="match status" value="1"/>
</dbReference>
<dbReference type="SMART" id="SM00079">
    <property type="entry name" value="PBPe"/>
    <property type="match status" value="1"/>
</dbReference>
<dbReference type="Gene3D" id="3.40.190.10">
    <property type="entry name" value="Periplasmic binding protein-like II"/>
    <property type="match status" value="2"/>
</dbReference>
<evidence type="ECO:0000256" key="7">
    <source>
        <dbReference type="ARBA" id="ARBA00023136"/>
    </source>
</evidence>
<comment type="caution">
    <text evidence="14">The sequence shown here is derived from an EMBL/GenBank/DDBJ whole genome shotgun (WGS) entry which is preliminary data.</text>
</comment>
<dbReference type="InterPro" id="IPR037293">
    <property type="entry name" value="Gal_Oxidase_central_sf"/>
</dbReference>
<feature type="transmembrane region" description="Helical" evidence="12">
    <location>
        <begin position="1013"/>
        <end position="1035"/>
    </location>
</feature>
<dbReference type="PANTHER" id="PTHR18966">
    <property type="entry name" value="IONOTROPIC GLUTAMATE RECEPTOR"/>
    <property type="match status" value="1"/>
</dbReference>
<evidence type="ECO:0000313" key="15">
    <source>
        <dbReference type="Proteomes" id="UP000663860"/>
    </source>
</evidence>
<feature type="domain" description="Ionotropic glutamate receptor C-terminal" evidence="13">
    <location>
        <begin position="651"/>
        <end position="996"/>
    </location>
</feature>
<evidence type="ECO:0000256" key="1">
    <source>
        <dbReference type="ARBA" id="ARBA00004141"/>
    </source>
</evidence>
<dbReference type="GO" id="GO:0015276">
    <property type="term" value="F:ligand-gated monoatomic ion channel activity"/>
    <property type="evidence" value="ECO:0007669"/>
    <property type="project" value="InterPro"/>
</dbReference>
<evidence type="ECO:0000259" key="13">
    <source>
        <dbReference type="SMART" id="SM00079"/>
    </source>
</evidence>
<evidence type="ECO:0000256" key="4">
    <source>
        <dbReference type="ARBA" id="ARBA00022692"/>
    </source>
</evidence>
<keyword evidence="10" id="KW-1071">Ligand-gated ion channel</keyword>
<evidence type="ECO:0000256" key="5">
    <source>
        <dbReference type="ARBA" id="ARBA00022989"/>
    </source>
</evidence>
<evidence type="ECO:0000256" key="3">
    <source>
        <dbReference type="ARBA" id="ARBA00022448"/>
    </source>
</evidence>
<keyword evidence="3" id="KW-0813">Transport</keyword>
<dbReference type="Gene3D" id="2.130.10.80">
    <property type="entry name" value="Galactose oxidase/kelch, beta-propeller"/>
    <property type="match status" value="3"/>
</dbReference>
<feature type="transmembrane region" description="Helical" evidence="12">
    <location>
        <begin position="772"/>
        <end position="792"/>
    </location>
</feature>
<keyword evidence="11" id="KW-0407">Ion channel</keyword>
<evidence type="ECO:0000256" key="2">
    <source>
        <dbReference type="ARBA" id="ARBA00022441"/>
    </source>
</evidence>
<sequence length="1077" mass="117335">MKQHTIIIIFTIIALSAVAISLLTYFISHSKKHELAPISTLNTTTTAKNQLTNGFTTKTSSTNQFNNPTTSISTCVTTTTVKTDTPTIMGIANTQVINISSSMKITTTMMNTNVQASTSNQSAFWNIDMPLNYGRSKFGSALLANGQIFVAGGYINSSTIISRTEVYTSTGWQLATSMKAIRATHTVTAFANNTKVLVAGGDTTASVQAAEVYDIVNNTWTSTVNNMSATRDSHTATLLANGQILIAGGWSLSHKSVSAAELYIPSLNSFINTTSMNIARAYLTSTLLSDGSTVLVTGGVNANKNLVSTAELYINGSWILISNSMTQTRAYHAAVLLNDGTVLVAGGGDGGTSAYSTAEFYNPISRNFTAVGSMQYGRGALTLTLLPSGKVLATGGADWASNIYPLVCELYDPVTRTWSNTLMLNQARSYHQTVLTKAIDCDVLGPQFTWILGSTVQLNSFSQADNAKLIGILTIEPVVASAVNEPTNTTLLNAAYDIWQQYEPETFPGAENVNAYALFTFDATWLLIRSLEQLCSITNNHSSPCLSIVNDSFCFNRRLLDSSLLFDIINNNTFLGVSGLVQFSANSTDRVSGVYYIVKNIQSLSNELNYVPVLVWSNSDAWTPHSQQNMIIWPGQSLVAPTGYATIAGVTLRIAVIEAPPFTMTQQVADTNGIITTKLIGYIPDLLAILQTNMGFIPNITLLPSTQSYDGLIDDVANNVYDIVAGDVTILAERREQVSFTDSIYDNSLRIIVRNTASASPDFWFYLRPFSLGVRLCILGSIIFAALLMYLYEGGHNDALKHKPTISRLVMSTWYPLGNIMGYGVDFTVKTGAGRFLTFSVFFLSLVLIATYQATLTSNLTLRQTQNIISGIDDIKNGKIPYGRIGIVTNSSIEAYYLQEISNGIRNFYPLRTEEAIFTSLLSKVIDAAIMDEGVLEYETSSNYCNLTLVGTGFDPSAFGIVFQKNWVYEQVLDVNILSLRESGTINNLKSKWFQSNTCSQSSDTSSGSSIEVMGGLFVTFAVMCGLSIILFIWLKLPIRHRLSQMVLNLRYRICPSARTPPDTPLDVQRPSDVTDV</sequence>
<organism evidence="14 15">
    <name type="scientific">Adineta steineri</name>
    <dbReference type="NCBI Taxonomy" id="433720"/>
    <lineage>
        <taxon>Eukaryota</taxon>
        <taxon>Metazoa</taxon>
        <taxon>Spiralia</taxon>
        <taxon>Gnathifera</taxon>
        <taxon>Rotifera</taxon>
        <taxon>Eurotatoria</taxon>
        <taxon>Bdelloidea</taxon>
        <taxon>Adinetida</taxon>
        <taxon>Adinetidae</taxon>
        <taxon>Adineta</taxon>
    </lineage>
</organism>
<dbReference type="InterPro" id="IPR028082">
    <property type="entry name" value="Peripla_BP_I"/>
</dbReference>
<gene>
    <name evidence="14" type="ORF">IZO911_LOCUS8142</name>
</gene>
<dbReference type="GO" id="GO:0016020">
    <property type="term" value="C:membrane"/>
    <property type="evidence" value="ECO:0007669"/>
    <property type="project" value="UniProtKB-SubCell"/>
</dbReference>
<feature type="transmembrane region" description="Helical" evidence="12">
    <location>
        <begin position="6"/>
        <end position="27"/>
    </location>
</feature>
<comment type="subcellular location">
    <subcellularLocation>
        <location evidence="1">Membrane</location>
        <topology evidence="1">Multi-pass membrane protein</topology>
    </subcellularLocation>
</comment>
<evidence type="ECO:0000313" key="14">
    <source>
        <dbReference type="EMBL" id="CAF0823695.1"/>
    </source>
</evidence>
<proteinExistence type="predicted"/>
<reference evidence="14" key="1">
    <citation type="submission" date="2021-02" db="EMBL/GenBank/DDBJ databases">
        <authorList>
            <person name="Nowell W R."/>
        </authorList>
    </citation>
    <scope>NUCLEOTIDE SEQUENCE</scope>
</reference>
<keyword evidence="8" id="KW-0675">Receptor</keyword>
<evidence type="ECO:0000256" key="6">
    <source>
        <dbReference type="ARBA" id="ARBA00023065"/>
    </source>
</evidence>
<evidence type="ECO:0000256" key="8">
    <source>
        <dbReference type="ARBA" id="ARBA00023170"/>
    </source>
</evidence>